<evidence type="ECO:0000313" key="1">
    <source>
        <dbReference type="EMBL" id="QDV21165.1"/>
    </source>
</evidence>
<proteinExistence type="predicted"/>
<dbReference type="OrthoDB" id="266119at2"/>
<sequence>MSIDYIVTPVTREFLTWGRECGVPIDLMTSSGGTVTLADLTRVLQSLDGFTHDIKGEEHNFSARLDSIEMYDWEYESNDPVMNQAFGGTHTSPRESISIDRLNVKNQSPALSLHGDITLVLLIARKLAQSCGPQAAFATCDGIPAFFLPDQQMPVWKEPWIDET</sequence>
<accession>A0A518FXR4</accession>
<dbReference type="AlphaFoldDB" id="A0A518FXR4"/>
<dbReference type="Proteomes" id="UP000320839">
    <property type="component" value="Chromosome"/>
</dbReference>
<evidence type="ECO:0000313" key="2">
    <source>
        <dbReference type="Proteomes" id="UP000320839"/>
    </source>
</evidence>
<name>A0A518FXR4_9PLAN</name>
<gene>
    <name evidence="1" type="ORF">Pan153_58470</name>
</gene>
<dbReference type="RefSeq" id="WP_145459864.1">
    <property type="nucleotide sequence ID" value="NZ_CP036317.1"/>
</dbReference>
<dbReference type="EMBL" id="CP036317">
    <property type="protein sequence ID" value="QDV21165.1"/>
    <property type="molecule type" value="Genomic_DNA"/>
</dbReference>
<protein>
    <submittedName>
        <fullName evidence="1">Uncharacterized protein</fullName>
    </submittedName>
</protein>
<organism evidence="1 2">
    <name type="scientific">Gimesia panareensis</name>
    <dbReference type="NCBI Taxonomy" id="2527978"/>
    <lineage>
        <taxon>Bacteria</taxon>
        <taxon>Pseudomonadati</taxon>
        <taxon>Planctomycetota</taxon>
        <taxon>Planctomycetia</taxon>
        <taxon>Planctomycetales</taxon>
        <taxon>Planctomycetaceae</taxon>
        <taxon>Gimesia</taxon>
    </lineage>
</organism>
<reference evidence="1 2" key="1">
    <citation type="submission" date="2019-02" db="EMBL/GenBank/DDBJ databases">
        <title>Deep-cultivation of Planctomycetes and their phenomic and genomic characterization uncovers novel biology.</title>
        <authorList>
            <person name="Wiegand S."/>
            <person name="Jogler M."/>
            <person name="Boedeker C."/>
            <person name="Pinto D."/>
            <person name="Vollmers J."/>
            <person name="Rivas-Marin E."/>
            <person name="Kohn T."/>
            <person name="Peeters S.H."/>
            <person name="Heuer A."/>
            <person name="Rast P."/>
            <person name="Oberbeckmann S."/>
            <person name="Bunk B."/>
            <person name="Jeske O."/>
            <person name="Meyerdierks A."/>
            <person name="Storesund J.E."/>
            <person name="Kallscheuer N."/>
            <person name="Luecker S."/>
            <person name="Lage O.M."/>
            <person name="Pohl T."/>
            <person name="Merkel B.J."/>
            <person name="Hornburger P."/>
            <person name="Mueller R.-W."/>
            <person name="Bruemmer F."/>
            <person name="Labrenz M."/>
            <person name="Spormann A.M."/>
            <person name="Op den Camp H."/>
            <person name="Overmann J."/>
            <person name="Amann R."/>
            <person name="Jetten M.S.M."/>
            <person name="Mascher T."/>
            <person name="Medema M.H."/>
            <person name="Devos D.P."/>
            <person name="Kaster A.-K."/>
            <person name="Ovreas L."/>
            <person name="Rohde M."/>
            <person name="Galperin M.Y."/>
            <person name="Jogler C."/>
        </authorList>
    </citation>
    <scope>NUCLEOTIDE SEQUENCE [LARGE SCALE GENOMIC DNA]</scope>
    <source>
        <strain evidence="1 2">Pan153</strain>
    </source>
</reference>